<dbReference type="Pfam" id="PF13561">
    <property type="entry name" value="adh_short_C2"/>
    <property type="match status" value="1"/>
</dbReference>
<reference evidence="4" key="1">
    <citation type="journal article" date="2017" name="Genome Biol.">
        <title>Comparative genomics reveals high biological diversity and specific adaptations in the industrially and medically important fungal genus Aspergillus.</title>
        <authorList>
            <person name="de Vries R.P."/>
            <person name="Riley R."/>
            <person name="Wiebenga A."/>
            <person name="Aguilar-Osorio G."/>
            <person name="Amillis S."/>
            <person name="Uchima C.A."/>
            <person name="Anderluh G."/>
            <person name="Asadollahi M."/>
            <person name="Askin M."/>
            <person name="Barry K."/>
            <person name="Battaglia E."/>
            <person name="Bayram O."/>
            <person name="Benocci T."/>
            <person name="Braus-Stromeyer S.A."/>
            <person name="Caldana C."/>
            <person name="Canovas D."/>
            <person name="Cerqueira G.C."/>
            <person name="Chen F."/>
            <person name="Chen W."/>
            <person name="Choi C."/>
            <person name="Clum A."/>
            <person name="Dos Santos R.A."/>
            <person name="Damasio A.R."/>
            <person name="Diallinas G."/>
            <person name="Emri T."/>
            <person name="Fekete E."/>
            <person name="Flipphi M."/>
            <person name="Freyberg S."/>
            <person name="Gallo A."/>
            <person name="Gournas C."/>
            <person name="Habgood R."/>
            <person name="Hainaut M."/>
            <person name="Harispe M.L."/>
            <person name="Henrissat B."/>
            <person name="Hilden K.S."/>
            <person name="Hope R."/>
            <person name="Hossain A."/>
            <person name="Karabika E."/>
            <person name="Karaffa L."/>
            <person name="Karanyi Z."/>
            <person name="Krasevec N."/>
            <person name="Kuo A."/>
            <person name="Kusch H."/>
            <person name="LaButti K."/>
            <person name="Lagendijk E.L."/>
            <person name="Lapidus A."/>
            <person name="Levasseur A."/>
            <person name="Lindquist E."/>
            <person name="Lipzen A."/>
            <person name="Logrieco A.F."/>
            <person name="MacCabe A."/>
            <person name="Maekelae M.R."/>
            <person name="Malavazi I."/>
            <person name="Melin P."/>
            <person name="Meyer V."/>
            <person name="Mielnichuk N."/>
            <person name="Miskei M."/>
            <person name="Molnar A.P."/>
            <person name="Mule G."/>
            <person name="Ngan C.Y."/>
            <person name="Orejas M."/>
            <person name="Orosz E."/>
            <person name="Ouedraogo J.P."/>
            <person name="Overkamp K.M."/>
            <person name="Park H.-S."/>
            <person name="Perrone G."/>
            <person name="Piumi F."/>
            <person name="Punt P.J."/>
            <person name="Ram A.F."/>
            <person name="Ramon A."/>
            <person name="Rauscher S."/>
            <person name="Record E."/>
            <person name="Riano-Pachon D.M."/>
            <person name="Robert V."/>
            <person name="Roehrig J."/>
            <person name="Ruller R."/>
            <person name="Salamov A."/>
            <person name="Salih N.S."/>
            <person name="Samson R.A."/>
            <person name="Sandor E."/>
            <person name="Sanguinetti M."/>
            <person name="Schuetze T."/>
            <person name="Sepcic K."/>
            <person name="Shelest E."/>
            <person name="Sherlock G."/>
            <person name="Sophianopoulou V."/>
            <person name="Squina F.M."/>
            <person name="Sun H."/>
            <person name="Susca A."/>
            <person name="Todd R.B."/>
            <person name="Tsang A."/>
            <person name="Unkles S.E."/>
            <person name="van de Wiele N."/>
            <person name="van Rossen-Uffink D."/>
            <person name="Oliveira J.V."/>
            <person name="Vesth T.C."/>
            <person name="Visser J."/>
            <person name="Yu J.-H."/>
            <person name="Zhou M."/>
            <person name="Andersen M.R."/>
            <person name="Archer D.B."/>
            <person name="Baker S.E."/>
            <person name="Benoit I."/>
            <person name="Brakhage A.A."/>
            <person name="Braus G.H."/>
            <person name="Fischer R."/>
            <person name="Frisvad J.C."/>
            <person name="Goldman G.H."/>
            <person name="Houbraken J."/>
            <person name="Oakley B."/>
            <person name="Pocsi I."/>
            <person name="Scazzocchio C."/>
            <person name="Seiboth B."/>
            <person name="vanKuyk P.A."/>
            <person name="Wortman J."/>
            <person name="Dyer P.S."/>
            <person name="Grigoriev I.V."/>
        </authorList>
    </citation>
    <scope>NUCLEOTIDE SEQUENCE [LARGE SCALE GENOMIC DNA]</scope>
    <source>
        <strain evidence="4">CBS 593.65</strain>
    </source>
</reference>
<dbReference type="Gene3D" id="3.40.50.720">
    <property type="entry name" value="NAD(P)-binding Rossmann-like Domain"/>
    <property type="match status" value="1"/>
</dbReference>
<dbReference type="SUPFAM" id="SSF51735">
    <property type="entry name" value="NAD(P)-binding Rossmann-fold domains"/>
    <property type="match status" value="1"/>
</dbReference>
<proteinExistence type="inferred from homology"/>
<dbReference type="Proteomes" id="UP000184356">
    <property type="component" value="Unassembled WGS sequence"/>
</dbReference>
<dbReference type="STRING" id="1036612.A0A1L9SYF1"/>
<dbReference type="GO" id="GO:0050664">
    <property type="term" value="F:oxidoreductase activity, acting on NAD(P)H, oxygen as acceptor"/>
    <property type="evidence" value="ECO:0007669"/>
    <property type="project" value="TreeGrafter"/>
</dbReference>
<dbReference type="InterPro" id="IPR002347">
    <property type="entry name" value="SDR_fam"/>
</dbReference>
<dbReference type="OrthoDB" id="1669814at2759"/>
<dbReference type="PANTHER" id="PTHR43008:SF10">
    <property type="entry name" value="CHAIN DEHYDROGENASE_OXIDOREDUCTASE, PUTATIVE (AFU_ORTHOLOGUE AFUA_2G15740)-RELATED"/>
    <property type="match status" value="1"/>
</dbReference>
<comment type="similarity">
    <text evidence="1">Belongs to the short-chain dehydrogenases/reductases (SDR) family.</text>
</comment>
<evidence type="ECO:0000313" key="4">
    <source>
        <dbReference type="Proteomes" id="UP000184356"/>
    </source>
</evidence>
<name>A0A1L9SYF1_9EURO</name>
<keyword evidence="2" id="KW-0560">Oxidoreductase</keyword>
<evidence type="ECO:0000313" key="3">
    <source>
        <dbReference type="EMBL" id="OJJ52252.1"/>
    </source>
</evidence>
<sequence>MLEGSIESQLGGTLQYTCAVVTDARVVHDTIRPIAAQHCQRGPRGKREATLTLDAIKHSEADVEKISRCNFWGTFLCATAVGRHMLEQKTRGSILLVVSMSGMIANRAAFPLSIMVPRQHGGGGIRVNSLCPWYIYTPMVGKTLHGNPGARTMLESENMLRRIARPHECRGAARFLLSDASSYMTGSALVVDGGHTAW</sequence>
<dbReference type="AlphaFoldDB" id="A0A1L9SYF1"/>
<accession>A0A1L9SYF1</accession>
<dbReference type="PRINTS" id="PR00081">
    <property type="entry name" value="GDHRDH"/>
</dbReference>
<gene>
    <name evidence="3" type="ORF">ASPSYDRAFT_62937</name>
</gene>
<dbReference type="InterPro" id="IPR036291">
    <property type="entry name" value="NAD(P)-bd_dom_sf"/>
</dbReference>
<dbReference type="RefSeq" id="XP_040696058.1">
    <property type="nucleotide sequence ID" value="XM_040850193.1"/>
</dbReference>
<evidence type="ECO:0000256" key="1">
    <source>
        <dbReference type="ARBA" id="ARBA00006484"/>
    </source>
</evidence>
<organism evidence="3 4">
    <name type="scientific">Aspergillus sydowii CBS 593.65</name>
    <dbReference type="NCBI Taxonomy" id="1036612"/>
    <lineage>
        <taxon>Eukaryota</taxon>
        <taxon>Fungi</taxon>
        <taxon>Dikarya</taxon>
        <taxon>Ascomycota</taxon>
        <taxon>Pezizomycotina</taxon>
        <taxon>Eurotiomycetes</taxon>
        <taxon>Eurotiomycetidae</taxon>
        <taxon>Eurotiales</taxon>
        <taxon>Aspergillaceae</taxon>
        <taxon>Aspergillus</taxon>
        <taxon>Aspergillus subgen. Nidulantes</taxon>
    </lineage>
</organism>
<dbReference type="PANTHER" id="PTHR43008">
    <property type="entry name" value="BENZIL REDUCTASE"/>
    <property type="match status" value="1"/>
</dbReference>
<dbReference type="GeneID" id="63766266"/>
<dbReference type="VEuPathDB" id="FungiDB:ASPSYDRAFT_62937"/>
<dbReference type="GO" id="GO:0016616">
    <property type="term" value="F:oxidoreductase activity, acting on the CH-OH group of donors, NAD or NADP as acceptor"/>
    <property type="evidence" value="ECO:0007669"/>
    <property type="project" value="UniProtKB-ARBA"/>
</dbReference>
<dbReference type="EMBL" id="KV878603">
    <property type="protein sequence ID" value="OJJ52252.1"/>
    <property type="molecule type" value="Genomic_DNA"/>
</dbReference>
<evidence type="ECO:0000256" key="2">
    <source>
        <dbReference type="ARBA" id="ARBA00023002"/>
    </source>
</evidence>
<protein>
    <submittedName>
        <fullName evidence="3">Uncharacterized protein</fullName>
    </submittedName>
</protein>
<keyword evidence="4" id="KW-1185">Reference proteome</keyword>